<dbReference type="KEGG" id="tet:TTHERM_00420330"/>
<feature type="region of interest" description="Disordered" evidence="1">
    <location>
        <begin position="243"/>
        <end position="410"/>
    </location>
</feature>
<feature type="compositionally biased region" description="Low complexity" evidence="1">
    <location>
        <begin position="655"/>
        <end position="671"/>
    </location>
</feature>
<feature type="compositionally biased region" description="Basic and acidic residues" evidence="1">
    <location>
        <begin position="687"/>
        <end position="701"/>
    </location>
</feature>
<feature type="compositionally biased region" description="Polar residues" evidence="1">
    <location>
        <begin position="553"/>
        <end position="570"/>
    </location>
</feature>
<feature type="compositionally biased region" description="Basic and acidic residues" evidence="1">
    <location>
        <begin position="750"/>
        <end position="763"/>
    </location>
</feature>
<feature type="compositionally biased region" description="Basic and acidic residues" evidence="1">
    <location>
        <begin position="256"/>
        <end position="267"/>
    </location>
</feature>
<accession>I7MD74</accession>
<reference evidence="3" key="1">
    <citation type="journal article" date="2006" name="PLoS Biol.">
        <title>Macronuclear genome sequence of the ciliate Tetrahymena thermophila, a model eukaryote.</title>
        <authorList>
            <person name="Eisen J.A."/>
            <person name="Coyne R.S."/>
            <person name="Wu M."/>
            <person name="Wu D."/>
            <person name="Thiagarajan M."/>
            <person name="Wortman J.R."/>
            <person name="Badger J.H."/>
            <person name="Ren Q."/>
            <person name="Amedeo P."/>
            <person name="Jones K.M."/>
            <person name="Tallon L.J."/>
            <person name="Delcher A.L."/>
            <person name="Salzberg S.L."/>
            <person name="Silva J.C."/>
            <person name="Haas B.J."/>
            <person name="Majoros W.H."/>
            <person name="Farzad M."/>
            <person name="Carlton J.M."/>
            <person name="Smith R.K. Jr."/>
            <person name="Garg J."/>
            <person name="Pearlman R.E."/>
            <person name="Karrer K.M."/>
            <person name="Sun L."/>
            <person name="Manning G."/>
            <person name="Elde N.C."/>
            <person name="Turkewitz A.P."/>
            <person name="Asai D.J."/>
            <person name="Wilkes D.E."/>
            <person name="Wang Y."/>
            <person name="Cai H."/>
            <person name="Collins K."/>
            <person name="Stewart B.A."/>
            <person name="Lee S.R."/>
            <person name="Wilamowska K."/>
            <person name="Weinberg Z."/>
            <person name="Ruzzo W.L."/>
            <person name="Wloga D."/>
            <person name="Gaertig J."/>
            <person name="Frankel J."/>
            <person name="Tsao C.-C."/>
            <person name="Gorovsky M.A."/>
            <person name="Keeling P.J."/>
            <person name="Waller R.F."/>
            <person name="Patron N.J."/>
            <person name="Cherry J.M."/>
            <person name="Stover N.A."/>
            <person name="Krieger C.J."/>
            <person name="del Toro C."/>
            <person name="Ryder H.F."/>
            <person name="Williamson S.C."/>
            <person name="Barbeau R.A."/>
            <person name="Hamilton E.P."/>
            <person name="Orias E."/>
        </authorList>
    </citation>
    <scope>NUCLEOTIDE SEQUENCE [LARGE SCALE GENOMIC DNA]</scope>
    <source>
        <strain evidence="3">SB210</strain>
    </source>
</reference>
<feature type="region of interest" description="Disordered" evidence="1">
    <location>
        <begin position="647"/>
        <end position="770"/>
    </location>
</feature>
<dbReference type="RefSeq" id="XP_001033288.2">
    <property type="nucleotide sequence ID" value="XM_001033288.2"/>
</dbReference>
<dbReference type="InParanoid" id="I7MD74"/>
<feature type="compositionally biased region" description="Polar residues" evidence="1">
    <location>
        <begin position="483"/>
        <end position="500"/>
    </location>
</feature>
<feature type="compositionally biased region" description="Polar residues" evidence="1">
    <location>
        <begin position="674"/>
        <end position="684"/>
    </location>
</feature>
<feature type="compositionally biased region" description="Polar residues" evidence="1">
    <location>
        <begin position="290"/>
        <end position="307"/>
    </location>
</feature>
<dbReference type="AlphaFoldDB" id="I7MD74"/>
<feature type="compositionally biased region" description="Basic and acidic residues" evidence="1">
    <location>
        <begin position="542"/>
        <end position="552"/>
    </location>
</feature>
<proteinExistence type="predicted"/>
<organism evidence="2 3">
    <name type="scientific">Tetrahymena thermophila (strain SB210)</name>
    <dbReference type="NCBI Taxonomy" id="312017"/>
    <lineage>
        <taxon>Eukaryota</taxon>
        <taxon>Sar</taxon>
        <taxon>Alveolata</taxon>
        <taxon>Ciliophora</taxon>
        <taxon>Intramacronucleata</taxon>
        <taxon>Oligohymenophorea</taxon>
        <taxon>Hymenostomatida</taxon>
        <taxon>Tetrahymenina</taxon>
        <taxon>Tetrahymenidae</taxon>
        <taxon>Tetrahymena</taxon>
    </lineage>
</organism>
<dbReference type="Proteomes" id="UP000009168">
    <property type="component" value="Unassembled WGS sequence"/>
</dbReference>
<sequence length="770" mass="90213">MNGSQRYDYLGPTNIFLRNKEYERHQKKLEEIKSIKTKGTYYNKQHIEGIRVYNNIKVNNNKFKDRIKNDELQINNNKILKKIIDISRHDNGLSKTHFSQLSPRRANIEEVDKIIRENQILSNKINNVDSQLNNKKFASHYQLLYECKKRIQRFEVIDYEKNQVKLKAYDLANSTFNGGLTQAHSRLSQRKQSLNLNSNGNQDEFYENNDHYNQQEQNNSLGDTQNHHQKSQLSNYKQIQITTSQNSPRENQFDSGRAKSCERDRISVQRKNQQFQGQNQGYFNQKENYDNQTQNVKPQRQIGTSEQARYRSVSRGRGASTRSSYEPSKNPSDSQLPAHRYFRNFKRANPERQSLNLTSNSIGNQKLNVSDEQNLNKTGESNYKNSSNKSGISSKQTNEGDFYNEDGYGYGQEEENSTYYKKVPKRLNQNYIQKGEDTQSSDNKQSVETNKIAQQEKQNNIIQIKNNSRAYSAKGSQKDKLRSTTPNKNMINNTSNQQSQFKEEQGSSKNTPRGLVQIEQVDRSQIQSRQNDKNNRRQFNQHSDKLQGDNSKKMNNSQQQSKIIQESNYTKESFDIEENITSQSKQLNGQKDSKEDLNEEYNFEDEDFVQQEESYQIDDDTKKKFMNNSKNFYKDKKKEQYQIAEQEEYEEDFESQLIKSSNQQNKNQQDSQKMKVSNNQNTSKIQKKQEHDSNKFDDLESSKLNSSHNVSEVKTDKSKLISSQLKNEIKNQQNQDAKQVSKNKSNKKIANKDQEDSINKYEEENFELEE</sequence>
<evidence type="ECO:0000313" key="2">
    <source>
        <dbReference type="EMBL" id="EAR85625.2"/>
    </source>
</evidence>
<feature type="compositionally biased region" description="Low complexity" evidence="1">
    <location>
        <begin position="450"/>
        <end position="467"/>
    </location>
</feature>
<dbReference type="GeneID" id="7827250"/>
<feature type="compositionally biased region" description="Polar residues" evidence="1">
    <location>
        <begin position="720"/>
        <end position="740"/>
    </location>
</feature>
<feature type="compositionally biased region" description="Polar residues" evidence="1">
    <location>
        <begin position="435"/>
        <end position="449"/>
    </location>
</feature>
<dbReference type="EMBL" id="GG662536">
    <property type="protein sequence ID" value="EAR85625.2"/>
    <property type="molecule type" value="Genomic_DNA"/>
</dbReference>
<feature type="compositionally biased region" description="Low complexity" evidence="1">
    <location>
        <begin position="272"/>
        <end position="285"/>
    </location>
</feature>
<evidence type="ECO:0000313" key="3">
    <source>
        <dbReference type="Proteomes" id="UP000009168"/>
    </source>
</evidence>
<feature type="compositionally biased region" description="Low complexity" evidence="1">
    <location>
        <begin position="381"/>
        <end position="395"/>
    </location>
</feature>
<feature type="compositionally biased region" description="Polar residues" evidence="1">
    <location>
        <begin position="351"/>
        <end position="380"/>
    </location>
</feature>
<gene>
    <name evidence="2" type="ORF">TTHERM_00420330</name>
</gene>
<name>I7MD74_TETTS</name>
<protein>
    <submittedName>
        <fullName evidence="2">Uncharacterized protein</fullName>
    </submittedName>
</protein>
<evidence type="ECO:0000256" key="1">
    <source>
        <dbReference type="SAM" id="MobiDB-lite"/>
    </source>
</evidence>
<keyword evidence="3" id="KW-1185">Reference proteome</keyword>
<feature type="compositionally biased region" description="Polar residues" evidence="1">
    <location>
        <begin position="320"/>
        <end position="335"/>
    </location>
</feature>
<feature type="compositionally biased region" description="Polar residues" evidence="1">
    <location>
        <begin position="243"/>
        <end position="254"/>
    </location>
</feature>
<feature type="region of interest" description="Disordered" evidence="1">
    <location>
        <begin position="435"/>
        <end position="570"/>
    </location>
</feature>